<evidence type="ECO:0008006" key="4">
    <source>
        <dbReference type="Google" id="ProtNLM"/>
    </source>
</evidence>
<reference evidence="2 3" key="1">
    <citation type="submission" date="2019-03" db="EMBL/GenBank/DDBJ databases">
        <title>Genomic Encyclopedia of Type Strains, Phase IV (KMG-IV): sequencing the most valuable type-strain genomes for metagenomic binning, comparative biology and taxonomic classification.</title>
        <authorList>
            <person name="Goeker M."/>
        </authorList>
    </citation>
    <scope>NUCLEOTIDE SEQUENCE [LARGE SCALE GENOMIC DNA]</scope>
    <source>
        <strain evidence="2 3">DSM 11901</strain>
    </source>
</reference>
<feature type="compositionally biased region" description="Low complexity" evidence="1">
    <location>
        <begin position="139"/>
        <end position="151"/>
    </location>
</feature>
<sequence length="151" mass="16513">MFKRLILPLLILVALVAAYFAAVLNWSYSSGERAGWVQKFSHKGWLCKTWEGELALVSMPGAPMEKFFFTVTDDAVAEQINRRMGQRVALHYEQRVGLPTSCFGETRYYVSRVTPVDDISLSPGVVVQPHGAGRNADQSAPAIPASAASAP</sequence>
<evidence type="ECO:0000313" key="2">
    <source>
        <dbReference type="EMBL" id="TDP80814.1"/>
    </source>
</evidence>
<organism evidence="2 3">
    <name type="scientific">Aquabacterium commune</name>
    <dbReference type="NCBI Taxonomy" id="70586"/>
    <lineage>
        <taxon>Bacteria</taxon>
        <taxon>Pseudomonadati</taxon>
        <taxon>Pseudomonadota</taxon>
        <taxon>Betaproteobacteria</taxon>
        <taxon>Burkholderiales</taxon>
        <taxon>Aquabacterium</taxon>
    </lineage>
</organism>
<evidence type="ECO:0000313" key="3">
    <source>
        <dbReference type="Proteomes" id="UP000294593"/>
    </source>
</evidence>
<dbReference type="Proteomes" id="UP000294593">
    <property type="component" value="Unassembled WGS sequence"/>
</dbReference>
<feature type="region of interest" description="Disordered" evidence="1">
    <location>
        <begin position="130"/>
        <end position="151"/>
    </location>
</feature>
<accession>A0A4R6R524</accession>
<dbReference type="EMBL" id="SNXW01000010">
    <property type="protein sequence ID" value="TDP80814.1"/>
    <property type="molecule type" value="Genomic_DNA"/>
</dbReference>
<proteinExistence type="predicted"/>
<dbReference type="OrthoDB" id="9794557at2"/>
<dbReference type="AlphaFoldDB" id="A0A4R6R524"/>
<gene>
    <name evidence="2" type="ORF">EV672_11029</name>
</gene>
<evidence type="ECO:0000256" key="1">
    <source>
        <dbReference type="SAM" id="MobiDB-lite"/>
    </source>
</evidence>
<comment type="caution">
    <text evidence="2">The sequence shown here is derived from an EMBL/GenBank/DDBJ whole genome shotgun (WGS) entry which is preliminary data.</text>
</comment>
<protein>
    <recommendedName>
        <fullName evidence="4">6-phosphogluconate dehydrogenase</fullName>
    </recommendedName>
</protein>
<keyword evidence="3" id="KW-1185">Reference proteome</keyword>
<dbReference type="RefSeq" id="WP_133610758.1">
    <property type="nucleotide sequence ID" value="NZ_SNXW01000010.1"/>
</dbReference>
<name>A0A4R6R524_9BURK</name>